<dbReference type="Pfam" id="PF03881">
    <property type="entry name" value="Fructosamin_kin"/>
    <property type="match status" value="1"/>
</dbReference>
<name>A0ABV8QGS6_9GAMM</name>
<accession>A0ABV8QGS6</accession>
<evidence type="ECO:0000313" key="3">
    <source>
        <dbReference type="EMBL" id="MFC4258967.1"/>
    </source>
</evidence>
<reference evidence="4" key="1">
    <citation type="journal article" date="2019" name="Int. J. Syst. Evol. Microbiol.">
        <title>The Global Catalogue of Microorganisms (GCM) 10K type strain sequencing project: providing services to taxonomists for standard genome sequencing and annotation.</title>
        <authorList>
            <consortium name="The Broad Institute Genomics Platform"/>
            <consortium name="The Broad Institute Genome Sequencing Center for Infectious Disease"/>
            <person name="Wu L."/>
            <person name="Ma J."/>
        </authorList>
    </citation>
    <scope>NUCLEOTIDE SEQUENCE [LARGE SCALE GENOMIC DNA]</scope>
    <source>
        <strain evidence="4">CECT 7297</strain>
    </source>
</reference>
<dbReference type="PANTHER" id="PTHR12149">
    <property type="entry name" value="FRUCTOSAMINE 3 KINASE-RELATED PROTEIN"/>
    <property type="match status" value="1"/>
</dbReference>
<evidence type="ECO:0000313" key="4">
    <source>
        <dbReference type="Proteomes" id="UP001595798"/>
    </source>
</evidence>
<dbReference type="GO" id="GO:0016301">
    <property type="term" value="F:kinase activity"/>
    <property type="evidence" value="ECO:0007669"/>
    <property type="project" value="UniProtKB-KW"/>
</dbReference>
<evidence type="ECO:0000256" key="1">
    <source>
        <dbReference type="ARBA" id="ARBA00009460"/>
    </source>
</evidence>
<dbReference type="PANTHER" id="PTHR12149:SF8">
    <property type="entry name" value="PROTEIN-RIBULOSAMINE 3-KINASE"/>
    <property type="match status" value="1"/>
</dbReference>
<protein>
    <submittedName>
        <fullName evidence="3">Fructosamine kinase family protein</fullName>
    </submittedName>
</protein>
<dbReference type="EMBL" id="JBHSDI010000011">
    <property type="protein sequence ID" value="MFC4258967.1"/>
    <property type="molecule type" value="Genomic_DNA"/>
</dbReference>
<dbReference type="InterPro" id="IPR016477">
    <property type="entry name" value="Fructo-/Ketosamine-3-kinase"/>
</dbReference>
<comment type="caution">
    <text evidence="3">The sequence shown here is derived from an EMBL/GenBank/DDBJ whole genome shotgun (WGS) entry which is preliminary data.</text>
</comment>
<gene>
    <name evidence="3" type="ORF">ACFOZ5_07985</name>
</gene>
<keyword evidence="2" id="KW-0808">Transferase</keyword>
<dbReference type="Gene3D" id="3.90.1200.10">
    <property type="match status" value="1"/>
</dbReference>
<evidence type="ECO:0000256" key="2">
    <source>
        <dbReference type="PIRNR" id="PIRNR006221"/>
    </source>
</evidence>
<proteinExistence type="inferred from homology"/>
<dbReference type="PIRSF" id="PIRSF006221">
    <property type="entry name" value="Ketosamine-3-kinase"/>
    <property type="match status" value="1"/>
</dbReference>
<comment type="similarity">
    <text evidence="1 2">Belongs to the fructosamine kinase family.</text>
</comment>
<dbReference type="SUPFAM" id="SSF56112">
    <property type="entry name" value="Protein kinase-like (PK-like)"/>
    <property type="match status" value="1"/>
</dbReference>
<dbReference type="Proteomes" id="UP001595798">
    <property type="component" value="Unassembled WGS sequence"/>
</dbReference>
<dbReference type="Gene3D" id="3.30.200.20">
    <property type="entry name" value="Phosphorylase Kinase, domain 1"/>
    <property type="match status" value="1"/>
</dbReference>
<organism evidence="3 4">
    <name type="scientific">Marinobacter lacisalsi</name>
    <dbReference type="NCBI Taxonomy" id="475979"/>
    <lineage>
        <taxon>Bacteria</taxon>
        <taxon>Pseudomonadati</taxon>
        <taxon>Pseudomonadota</taxon>
        <taxon>Gammaproteobacteria</taxon>
        <taxon>Pseudomonadales</taxon>
        <taxon>Marinobacteraceae</taxon>
        <taxon>Marinobacter</taxon>
    </lineage>
</organism>
<dbReference type="InterPro" id="IPR011009">
    <property type="entry name" value="Kinase-like_dom_sf"/>
</dbReference>
<dbReference type="RefSeq" id="WP_379886509.1">
    <property type="nucleotide sequence ID" value="NZ_JBHSDI010000011.1"/>
</dbReference>
<sequence>MCRDCVGIPSLATRTGYAGGEVSTWESLGSRGRTMYTKKNETGFADALFREAEGLELLGEAITIAGVSGLRVPRVYSVSEERLEMTAITPLRQSDSVLRQFGRGLAGIHNLSQGCYGFHRDNYIGLNPQKNRESDTWGDFFVEGRLGYQISLITDAALRDRFTEILDAKRERLAEWLNERVEGPSLLHGDLWSGNALFDDTTAWLIDPAVYYGDSEADIAMTEMFGGFGPAFYEAYRVARPLSADYATKREIYNLYHFLNHYNLFGGFYLAPCERGMGVIGKL</sequence>
<keyword evidence="2 3" id="KW-0418">Kinase</keyword>
<keyword evidence="4" id="KW-1185">Reference proteome</keyword>